<dbReference type="EMBL" id="FOXQ01000003">
    <property type="protein sequence ID" value="SFP94114.1"/>
    <property type="molecule type" value="Genomic_DNA"/>
</dbReference>
<reference evidence="6 7" key="1">
    <citation type="submission" date="2016-10" db="EMBL/GenBank/DDBJ databases">
        <authorList>
            <person name="de Groot N.N."/>
        </authorList>
    </citation>
    <scope>NUCLEOTIDE SEQUENCE [LARGE SCALE GENOMIC DNA]</scope>
    <source>
        <strain evidence="6 7">DSM 28286</strain>
    </source>
</reference>
<dbReference type="PANTHER" id="PTHR30246">
    <property type="entry name" value="2-KETO-3-DEOXY-6-PHOSPHOGLUCONATE ALDOLASE"/>
    <property type="match status" value="1"/>
</dbReference>
<evidence type="ECO:0000256" key="3">
    <source>
        <dbReference type="ARBA" id="ARBA00011233"/>
    </source>
</evidence>
<dbReference type="RefSeq" id="WP_090656955.1">
    <property type="nucleotide sequence ID" value="NZ_FOXQ01000003.1"/>
</dbReference>
<dbReference type="GO" id="GO:0016829">
    <property type="term" value="F:lyase activity"/>
    <property type="evidence" value="ECO:0007669"/>
    <property type="project" value="UniProtKB-KW"/>
</dbReference>
<dbReference type="STRING" id="1465490.SAMN05444277_103266"/>
<dbReference type="Pfam" id="PF01081">
    <property type="entry name" value="Aldolase"/>
    <property type="match status" value="1"/>
</dbReference>
<keyword evidence="5" id="KW-0119">Carbohydrate metabolism</keyword>
<organism evidence="6 7">
    <name type="scientific">Parafilimonas terrae</name>
    <dbReference type="NCBI Taxonomy" id="1465490"/>
    <lineage>
        <taxon>Bacteria</taxon>
        <taxon>Pseudomonadati</taxon>
        <taxon>Bacteroidota</taxon>
        <taxon>Chitinophagia</taxon>
        <taxon>Chitinophagales</taxon>
        <taxon>Chitinophagaceae</taxon>
        <taxon>Parafilimonas</taxon>
    </lineage>
</organism>
<protein>
    <submittedName>
        <fullName evidence="6">2-dehydro-3-deoxyphosphogluconate aldolase / (4S)-4-hydroxy-2-oxoglutarate aldolase</fullName>
    </submittedName>
</protein>
<dbReference type="AlphaFoldDB" id="A0A1I5UFR1"/>
<comment type="subunit">
    <text evidence="3">Homotrimer.</text>
</comment>
<dbReference type="Proteomes" id="UP000199031">
    <property type="component" value="Unassembled WGS sequence"/>
</dbReference>
<proteinExistence type="inferred from homology"/>
<name>A0A1I5UFR1_9BACT</name>
<evidence type="ECO:0000256" key="1">
    <source>
        <dbReference type="ARBA" id="ARBA00004761"/>
    </source>
</evidence>
<sequence length="222" mass="24274">MFSHTEIKDLIEQQGVLPLFFNEDAAISIDIVKALYAAGIRIIEYTNRGETALANFKQLKEECAINYKDMCLGIGTIKTADAANAFINAGADFLISPAWNDEILAVCNEKNYLWIPGCMTPTEIAYAELKGVTMVKIFPGNVLGPTYISAIKEVFPAMKFMPTGGVSLDKNNLAGWFKSGVVAVGMGSKLISKELISNKDYTTIETLAKEALEMVKTIKTEI</sequence>
<evidence type="ECO:0000256" key="4">
    <source>
        <dbReference type="ARBA" id="ARBA00023239"/>
    </source>
</evidence>
<comment type="similarity">
    <text evidence="2">Belongs to the KHG/KDPG aldolase family.</text>
</comment>
<dbReference type="Gene3D" id="3.20.20.70">
    <property type="entry name" value="Aldolase class I"/>
    <property type="match status" value="1"/>
</dbReference>
<comment type="pathway">
    <text evidence="1">Carbohydrate acid metabolism.</text>
</comment>
<keyword evidence="7" id="KW-1185">Reference proteome</keyword>
<dbReference type="NCBIfam" id="TIGR01182">
    <property type="entry name" value="eda"/>
    <property type="match status" value="1"/>
</dbReference>
<dbReference type="SUPFAM" id="SSF51569">
    <property type="entry name" value="Aldolase"/>
    <property type="match status" value="1"/>
</dbReference>
<evidence type="ECO:0000313" key="6">
    <source>
        <dbReference type="EMBL" id="SFP94114.1"/>
    </source>
</evidence>
<evidence type="ECO:0000313" key="7">
    <source>
        <dbReference type="Proteomes" id="UP000199031"/>
    </source>
</evidence>
<evidence type="ECO:0000256" key="2">
    <source>
        <dbReference type="ARBA" id="ARBA00006906"/>
    </source>
</evidence>
<keyword evidence="4" id="KW-0456">Lyase</keyword>
<dbReference type="InterPro" id="IPR000887">
    <property type="entry name" value="Aldlse_KDPG_KHG"/>
</dbReference>
<gene>
    <name evidence="6" type="ORF">SAMN05444277_103266</name>
</gene>
<accession>A0A1I5UFR1</accession>
<dbReference type="InterPro" id="IPR013785">
    <property type="entry name" value="Aldolase_TIM"/>
</dbReference>
<dbReference type="PANTHER" id="PTHR30246:SF1">
    <property type="entry name" value="2-DEHYDRO-3-DEOXY-6-PHOSPHOGALACTONATE ALDOLASE-RELATED"/>
    <property type="match status" value="1"/>
</dbReference>
<dbReference type="CDD" id="cd00452">
    <property type="entry name" value="KDPG_aldolase"/>
    <property type="match status" value="1"/>
</dbReference>
<evidence type="ECO:0000256" key="5">
    <source>
        <dbReference type="ARBA" id="ARBA00023277"/>
    </source>
</evidence>
<dbReference type="OrthoDB" id="9802667at2"/>